<dbReference type="AlphaFoldDB" id="E4ZG22"/>
<name>E4ZG22_LEPMJ</name>
<evidence type="ECO:0000256" key="10">
    <source>
        <dbReference type="SAM" id="Phobius"/>
    </source>
</evidence>
<keyword evidence="4 10" id="KW-0812">Transmembrane</keyword>
<evidence type="ECO:0000313" key="13">
    <source>
        <dbReference type="EMBL" id="CBX90242.1"/>
    </source>
</evidence>
<evidence type="ECO:0000256" key="8">
    <source>
        <dbReference type="ARBA" id="ARBA00023136"/>
    </source>
</evidence>
<evidence type="ECO:0000256" key="7">
    <source>
        <dbReference type="ARBA" id="ARBA00022989"/>
    </source>
</evidence>
<dbReference type="InParanoid" id="E4ZG22"/>
<feature type="domain" description="V-type proton ATPase subunit S1/VOA1 transmembrane" evidence="12">
    <location>
        <begin position="236"/>
        <end position="275"/>
    </location>
</feature>
<comment type="similarity">
    <text evidence="2">Belongs to the BIG1 family.</text>
</comment>
<comment type="subcellular location">
    <subcellularLocation>
        <location evidence="1">Endoplasmic reticulum membrane</location>
        <topology evidence="1">Single-pass type I membrane protein</topology>
    </subcellularLocation>
</comment>
<dbReference type="Pfam" id="PF20520">
    <property type="entry name" value="Ac45-VOA1_TM"/>
    <property type="match status" value="1"/>
</dbReference>
<feature type="chain" id="PRO_5003192875" description="Protein BIG1" evidence="11">
    <location>
        <begin position="22"/>
        <end position="286"/>
    </location>
</feature>
<gene>
    <name evidence="13" type="ORF">LEMA_P063680.1</name>
</gene>
<keyword evidence="8 10" id="KW-0472">Membrane</keyword>
<evidence type="ECO:0000259" key="12">
    <source>
        <dbReference type="Pfam" id="PF20520"/>
    </source>
</evidence>
<keyword evidence="5 11" id="KW-0732">Signal</keyword>
<dbReference type="EMBL" id="FP929064">
    <property type="protein sequence ID" value="CBX90242.1"/>
    <property type="molecule type" value="Genomic_DNA"/>
</dbReference>
<dbReference type="InterPro" id="IPR037654">
    <property type="entry name" value="Big1"/>
</dbReference>
<evidence type="ECO:0000256" key="4">
    <source>
        <dbReference type="ARBA" id="ARBA00022692"/>
    </source>
</evidence>
<proteinExistence type="inferred from homology"/>
<dbReference type="OrthoDB" id="9985059at2759"/>
<dbReference type="STRING" id="985895.E4ZG22"/>
<dbReference type="HOGENOM" id="CLU_062461_0_0_1"/>
<evidence type="ECO:0000256" key="2">
    <source>
        <dbReference type="ARBA" id="ARBA00008203"/>
    </source>
</evidence>
<evidence type="ECO:0000256" key="6">
    <source>
        <dbReference type="ARBA" id="ARBA00022824"/>
    </source>
</evidence>
<dbReference type="GO" id="GO:0071555">
    <property type="term" value="P:cell wall organization"/>
    <property type="evidence" value="ECO:0007669"/>
    <property type="project" value="UniProtKB-KW"/>
</dbReference>
<dbReference type="eggNOG" id="ENOG502S6TD">
    <property type="taxonomic scope" value="Eukaryota"/>
</dbReference>
<evidence type="ECO:0000256" key="5">
    <source>
        <dbReference type="ARBA" id="ARBA00022729"/>
    </source>
</evidence>
<reference evidence="14" key="1">
    <citation type="journal article" date="2011" name="Nat. Commun.">
        <title>Effector diversification within compartments of the Leptosphaeria maculans genome affected by Repeat-Induced Point mutations.</title>
        <authorList>
            <person name="Rouxel T."/>
            <person name="Grandaubert J."/>
            <person name="Hane J.K."/>
            <person name="Hoede C."/>
            <person name="van de Wouw A.P."/>
            <person name="Couloux A."/>
            <person name="Dominguez V."/>
            <person name="Anthouard V."/>
            <person name="Bally P."/>
            <person name="Bourras S."/>
            <person name="Cozijnsen A.J."/>
            <person name="Ciuffetti L.M."/>
            <person name="Degrave A."/>
            <person name="Dilmaghani A."/>
            <person name="Duret L."/>
            <person name="Fudal I."/>
            <person name="Goodwin S.B."/>
            <person name="Gout L."/>
            <person name="Glaser N."/>
            <person name="Linglin J."/>
            <person name="Kema G.H.J."/>
            <person name="Lapalu N."/>
            <person name="Lawrence C.B."/>
            <person name="May K."/>
            <person name="Meyer M."/>
            <person name="Ollivier B."/>
            <person name="Poulain J."/>
            <person name="Schoch C.L."/>
            <person name="Simon A."/>
            <person name="Spatafora J.W."/>
            <person name="Stachowiak A."/>
            <person name="Turgeon B.G."/>
            <person name="Tyler B.M."/>
            <person name="Vincent D."/>
            <person name="Weissenbach J."/>
            <person name="Amselem J."/>
            <person name="Quesneville H."/>
            <person name="Oliver R.P."/>
            <person name="Wincker P."/>
            <person name="Balesdent M.-H."/>
            <person name="Howlett B.J."/>
        </authorList>
    </citation>
    <scope>NUCLEOTIDE SEQUENCE [LARGE SCALE GENOMIC DNA]</scope>
    <source>
        <strain evidence="14">JN3 / isolate v23.1.3 / race Av1-4-5-6-7-8</strain>
    </source>
</reference>
<keyword evidence="7 10" id="KW-1133">Transmembrane helix</keyword>
<evidence type="ECO:0000256" key="1">
    <source>
        <dbReference type="ARBA" id="ARBA00004115"/>
    </source>
</evidence>
<protein>
    <recommendedName>
        <fullName evidence="3">Protein BIG1</fullName>
    </recommendedName>
</protein>
<accession>E4ZG22</accession>
<feature type="transmembrane region" description="Helical" evidence="10">
    <location>
        <begin position="242"/>
        <end position="263"/>
    </location>
</feature>
<evidence type="ECO:0000256" key="9">
    <source>
        <dbReference type="ARBA" id="ARBA00023316"/>
    </source>
</evidence>
<dbReference type="GeneID" id="13292550"/>
<dbReference type="VEuPathDB" id="FungiDB:LEMA_P063680.1"/>
<evidence type="ECO:0000313" key="14">
    <source>
        <dbReference type="Proteomes" id="UP000002668"/>
    </source>
</evidence>
<keyword evidence="9" id="KW-0961">Cell wall biogenesis/degradation</keyword>
<dbReference type="PANTHER" id="PTHR28285">
    <property type="entry name" value="PROTEIN BIG1"/>
    <property type="match status" value="1"/>
</dbReference>
<dbReference type="Proteomes" id="UP000002668">
    <property type="component" value="Genome"/>
</dbReference>
<dbReference type="PANTHER" id="PTHR28285:SF1">
    <property type="entry name" value="PROTEIN BIG1"/>
    <property type="match status" value="1"/>
</dbReference>
<evidence type="ECO:0000256" key="11">
    <source>
        <dbReference type="SAM" id="SignalP"/>
    </source>
</evidence>
<feature type="signal peptide" evidence="11">
    <location>
        <begin position="1"/>
        <end position="21"/>
    </location>
</feature>
<keyword evidence="14" id="KW-1185">Reference proteome</keyword>
<evidence type="ECO:0000256" key="3">
    <source>
        <dbReference type="ARBA" id="ARBA00022089"/>
    </source>
</evidence>
<dbReference type="GO" id="GO:0005789">
    <property type="term" value="C:endoplasmic reticulum membrane"/>
    <property type="evidence" value="ECO:0007669"/>
    <property type="project" value="UniProtKB-SubCell"/>
</dbReference>
<dbReference type="GO" id="GO:0006078">
    <property type="term" value="P:(1-&gt;6)-beta-D-glucan biosynthetic process"/>
    <property type="evidence" value="ECO:0007669"/>
    <property type="project" value="TreeGrafter"/>
</dbReference>
<organism evidence="13 14">
    <name type="scientific">Leptosphaeria maculans (strain JN3 / isolate v23.1.3 / race Av1-4-5-6-7-8)</name>
    <name type="common">Blackleg fungus</name>
    <name type="synonym">Phoma lingam</name>
    <dbReference type="NCBI Taxonomy" id="985895"/>
    <lineage>
        <taxon>Eukaryota</taxon>
        <taxon>Fungi</taxon>
        <taxon>Dikarya</taxon>
        <taxon>Ascomycota</taxon>
        <taxon>Pezizomycotina</taxon>
        <taxon>Dothideomycetes</taxon>
        <taxon>Pleosporomycetidae</taxon>
        <taxon>Pleosporales</taxon>
        <taxon>Pleosporineae</taxon>
        <taxon>Leptosphaeriaceae</taxon>
        <taxon>Plenodomus</taxon>
        <taxon>Plenodomus lingam/Leptosphaeria maculans species complex</taxon>
    </lineage>
</organism>
<keyword evidence="6" id="KW-0256">Endoplasmic reticulum</keyword>
<dbReference type="InterPro" id="IPR046756">
    <property type="entry name" value="VAS1/VOA1_TM"/>
</dbReference>
<dbReference type="OMA" id="YFTPGIF"/>
<sequence>MAKTLLGAFALAALQMPSTLAFRNTSPFFLLSSADLHMPSTHGAIADSSSITAQILEALKECPTRSYMILEQHAVSSDDFADSRNAPQLSRLTSGAHPDVKTTFVTPEVIGQIDVAAIRRHLQSHCAPKDASTDAWIESHLSQELAKSPNQAHRKEKLINDDAVLGDYVLERAKERDFTVIYITTPQTESQAKVQLEHYTYESTFPDFVQMELKRDLSAHEKQPRTAEGGLFEQYQFFTPGIFMGFVAIVPLFLILVVGIRALTSLEVSYFAFSKDMGPNAQKRQQ</sequence>
<dbReference type="GO" id="GO:0009272">
    <property type="term" value="P:fungal-type cell wall biogenesis"/>
    <property type="evidence" value="ECO:0007669"/>
    <property type="project" value="TreeGrafter"/>
</dbReference>